<dbReference type="Gene3D" id="3.40.50.720">
    <property type="entry name" value="NAD(P)-binding Rossmann-like Domain"/>
    <property type="match status" value="1"/>
</dbReference>
<dbReference type="InterPro" id="IPR002347">
    <property type="entry name" value="SDR_fam"/>
</dbReference>
<organism evidence="4 5">
    <name type="scientific">Byssochlamys spectabilis</name>
    <name type="common">Paecilomyces variotii</name>
    <dbReference type="NCBI Taxonomy" id="264951"/>
    <lineage>
        <taxon>Eukaryota</taxon>
        <taxon>Fungi</taxon>
        <taxon>Dikarya</taxon>
        <taxon>Ascomycota</taxon>
        <taxon>Pezizomycotina</taxon>
        <taxon>Eurotiomycetes</taxon>
        <taxon>Eurotiomycetidae</taxon>
        <taxon>Eurotiales</taxon>
        <taxon>Thermoascaceae</taxon>
        <taxon>Paecilomyces</taxon>
    </lineage>
</organism>
<keyword evidence="2" id="KW-0560">Oxidoreductase</keyword>
<evidence type="ECO:0000256" key="1">
    <source>
        <dbReference type="ARBA" id="ARBA00006484"/>
    </source>
</evidence>
<dbReference type="PRINTS" id="PR00081">
    <property type="entry name" value="GDHRDH"/>
</dbReference>
<dbReference type="PANTHER" id="PTHR43180:SF86">
    <property type="entry name" value="DEHYDROGENASE, PUTATIVE (AFU_ORTHOLOGUE AFUA_3G00290)-RELATED"/>
    <property type="match status" value="1"/>
</dbReference>
<dbReference type="STRING" id="264951.A0A443HQU8"/>
<dbReference type="GO" id="GO:0016491">
    <property type="term" value="F:oxidoreductase activity"/>
    <property type="evidence" value="ECO:0007669"/>
    <property type="project" value="UniProtKB-KW"/>
</dbReference>
<keyword evidence="5" id="KW-1185">Reference proteome</keyword>
<dbReference type="InterPro" id="IPR036291">
    <property type="entry name" value="NAD(P)-bd_dom_sf"/>
</dbReference>
<gene>
    <name evidence="4" type="ORF">C8Q69DRAFT_508545</name>
</gene>
<sequence length="306" mass="32815">MALVELDPSLLATLKDKVVVLTGGATGIGRSAVEQFHASGAKVVFGDVSDKPAQELISKLGPSVRYMHCDTTRYADQLALFATAEKLFGRVDIVVANAGVAQHKDIFAPDQDINEEPSLREIDVNLKGVLFTARIGQHYLRKVGGGDMILVSSIAGFKETGGLTPYMASKHGVIGILRGLRLTALPENIRINAICPWMTKTRLVEGIEDGWYKLGLPTNEPADVARAIVTCATANRETGGKTHRGAVLPFAGNILYVAGGKAYEIEAKLQELEPVWLGKENSEVLAKGQAYLASEGTSWDASKSKL</sequence>
<evidence type="ECO:0000313" key="4">
    <source>
        <dbReference type="EMBL" id="RWQ94202.1"/>
    </source>
</evidence>
<name>A0A443HQU8_BYSSP</name>
<dbReference type="PRINTS" id="PR00080">
    <property type="entry name" value="SDRFAMILY"/>
</dbReference>
<dbReference type="SUPFAM" id="SSF51735">
    <property type="entry name" value="NAD(P)-binding Rossmann-fold domains"/>
    <property type="match status" value="1"/>
</dbReference>
<dbReference type="PANTHER" id="PTHR43180">
    <property type="entry name" value="3-OXOACYL-(ACYL-CARRIER-PROTEIN) REDUCTASE (AFU_ORTHOLOGUE AFUA_6G11210)"/>
    <property type="match status" value="1"/>
</dbReference>
<reference evidence="4 5" key="1">
    <citation type="journal article" date="2018" name="Front. Microbiol.">
        <title>Genomic and genetic insights into a cosmopolitan fungus, Paecilomyces variotii (Eurotiales).</title>
        <authorList>
            <person name="Urquhart A.S."/>
            <person name="Mondo S.J."/>
            <person name="Makela M.R."/>
            <person name="Hane J.K."/>
            <person name="Wiebenga A."/>
            <person name="He G."/>
            <person name="Mihaltcheva S."/>
            <person name="Pangilinan J."/>
            <person name="Lipzen A."/>
            <person name="Barry K."/>
            <person name="de Vries R.P."/>
            <person name="Grigoriev I.V."/>
            <person name="Idnurm A."/>
        </authorList>
    </citation>
    <scope>NUCLEOTIDE SEQUENCE [LARGE SCALE GENOMIC DNA]</scope>
    <source>
        <strain evidence="4 5">CBS 101075</strain>
    </source>
</reference>
<dbReference type="Proteomes" id="UP000283841">
    <property type="component" value="Unassembled WGS sequence"/>
</dbReference>
<accession>A0A443HQU8</accession>
<dbReference type="GeneID" id="39602270"/>
<dbReference type="Pfam" id="PF00106">
    <property type="entry name" value="adh_short"/>
    <property type="match status" value="1"/>
</dbReference>
<evidence type="ECO:0000256" key="3">
    <source>
        <dbReference type="RuleBase" id="RU000363"/>
    </source>
</evidence>
<proteinExistence type="inferred from homology"/>
<dbReference type="RefSeq" id="XP_028483847.1">
    <property type="nucleotide sequence ID" value="XM_028632993.1"/>
</dbReference>
<comment type="caution">
    <text evidence="4">The sequence shown here is derived from an EMBL/GenBank/DDBJ whole genome shotgun (WGS) entry which is preliminary data.</text>
</comment>
<evidence type="ECO:0000256" key="2">
    <source>
        <dbReference type="ARBA" id="ARBA00023002"/>
    </source>
</evidence>
<dbReference type="AlphaFoldDB" id="A0A443HQU8"/>
<evidence type="ECO:0000313" key="5">
    <source>
        <dbReference type="Proteomes" id="UP000283841"/>
    </source>
</evidence>
<comment type="similarity">
    <text evidence="1 3">Belongs to the short-chain dehydrogenases/reductases (SDR) family.</text>
</comment>
<dbReference type="EMBL" id="RCNU01000008">
    <property type="protein sequence ID" value="RWQ94202.1"/>
    <property type="molecule type" value="Genomic_DNA"/>
</dbReference>
<protein>
    <submittedName>
        <fullName evidence="4">Putative 15-hydroxyprostaglandin dehydrogenase</fullName>
    </submittedName>
</protein>
<dbReference type="VEuPathDB" id="FungiDB:C8Q69DRAFT_508545"/>